<evidence type="ECO:0000313" key="1">
    <source>
        <dbReference type="EMBL" id="GHF65343.1"/>
    </source>
</evidence>
<organism evidence="1 2">
    <name type="scientific">Seohaeicola zhoushanensis</name>
    <dbReference type="NCBI Taxonomy" id="1569283"/>
    <lineage>
        <taxon>Bacteria</taxon>
        <taxon>Pseudomonadati</taxon>
        <taxon>Pseudomonadota</taxon>
        <taxon>Alphaproteobacteria</taxon>
        <taxon>Rhodobacterales</taxon>
        <taxon>Roseobacteraceae</taxon>
        <taxon>Seohaeicola</taxon>
    </lineage>
</organism>
<sequence length="128" mass="14390">MITFEDFEPGRSFGSVPVTLDDRLWSNWTRLYPGDSACAPEMPEGMTAVLVMKAYMELVAPRPPGNVHASQSFEVTRLPRLGETVTTTVTCTGKELRNGRRWIDLATESRDAEGQHLFNGRMRMIWAA</sequence>
<gene>
    <name evidence="1" type="ORF">GCM10017056_40710</name>
</gene>
<proteinExistence type="predicted"/>
<dbReference type="AlphaFoldDB" id="A0A8J3M9Z4"/>
<evidence type="ECO:0008006" key="3">
    <source>
        <dbReference type="Google" id="ProtNLM"/>
    </source>
</evidence>
<reference evidence="1" key="1">
    <citation type="journal article" date="2014" name="Int. J. Syst. Evol. Microbiol.">
        <title>Complete genome sequence of Corynebacterium casei LMG S-19264T (=DSM 44701T), isolated from a smear-ripened cheese.</title>
        <authorList>
            <consortium name="US DOE Joint Genome Institute (JGI-PGF)"/>
            <person name="Walter F."/>
            <person name="Albersmeier A."/>
            <person name="Kalinowski J."/>
            <person name="Ruckert C."/>
        </authorList>
    </citation>
    <scope>NUCLEOTIDE SEQUENCE</scope>
    <source>
        <strain evidence="1">KCTC 42650</strain>
    </source>
</reference>
<accession>A0A8J3M9Z4</accession>
<reference evidence="1" key="2">
    <citation type="submission" date="2020-09" db="EMBL/GenBank/DDBJ databases">
        <authorList>
            <person name="Sun Q."/>
            <person name="Kim S."/>
        </authorList>
    </citation>
    <scope>NUCLEOTIDE SEQUENCE</scope>
    <source>
        <strain evidence="1">KCTC 42650</strain>
    </source>
</reference>
<comment type="caution">
    <text evidence="1">The sequence shown here is derived from an EMBL/GenBank/DDBJ whole genome shotgun (WGS) entry which is preliminary data.</text>
</comment>
<protein>
    <recommendedName>
        <fullName evidence="3">Thioesterase domain-containing protein</fullName>
    </recommendedName>
</protein>
<dbReference type="RefSeq" id="WP_189681959.1">
    <property type="nucleotide sequence ID" value="NZ_BNCJ01000016.1"/>
</dbReference>
<keyword evidence="2" id="KW-1185">Reference proteome</keyword>
<dbReference type="InterPro" id="IPR029069">
    <property type="entry name" value="HotDog_dom_sf"/>
</dbReference>
<dbReference type="SUPFAM" id="SSF54637">
    <property type="entry name" value="Thioesterase/thiol ester dehydrase-isomerase"/>
    <property type="match status" value="1"/>
</dbReference>
<dbReference type="Proteomes" id="UP000626220">
    <property type="component" value="Unassembled WGS sequence"/>
</dbReference>
<evidence type="ECO:0000313" key="2">
    <source>
        <dbReference type="Proteomes" id="UP000626220"/>
    </source>
</evidence>
<name>A0A8J3M9Z4_9RHOB</name>
<dbReference type="EMBL" id="BNCJ01000016">
    <property type="protein sequence ID" value="GHF65343.1"/>
    <property type="molecule type" value="Genomic_DNA"/>
</dbReference>
<dbReference type="Gene3D" id="3.10.129.10">
    <property type="entry name" value="Hotdog Thioesterase"/>
    <property type="match status" value="1"/>
</dbReference>